<reference evidence="2" key="1">
    <citation type="journal article" date="2023" name="Commun. Biol.">
        <title>Genome analysis of Parmales, the sister group of diatoms, reveals the evolutionary specialization of diatoms from phago-mixotrophs to photoautotrophs.</title>
        <authorList>
            <person name="Ban H."/>
            <person name="Sato S."/>
            <person name="Yoshikawa S."/>
            <person name="Yamada K."/>
            <person name="Nakamura Y."/>
            <person name="Ichinomiya M."/>
            <person name="Sato N."/>
            <person name="Blanc-Mathieu R."/>
            <person name="Endo H."/>
            <person name="Kuwata A."/>
            <person name="Ogata H."/>
        </authorList>
    </citation>
    <scope>NUCLEOTIDE SEQUENCE [LARGE SCALE GENOMIC DNA]</scope>
    <source>
        <strain evidence="2">NIES 3701</strain>
    </source>
</reference>
<organism evidence="1 2">
    <name type="scientific">Triparma strigata</name>
    <dbReference type="NCBI Taxonomy" id="1606541"/>
    <lineage>
        <taxon>Eukaryota</taxon>
        <taxon>Sar</taxon>
        <taxon>Stramenopiles</taxon>
        <taxon>Ochrophyta</taxon>
        <taxon>Bolidophyceae</taxon>
        <taxon>Parmales</taxon>
        <taxon>Triparmaceae</taxon>
        <taxon>Triparma</taxon>
    </lineage>
</organism>
<accession>A0A9W7BWI2</accession>
<dbReference type="EMBL" id="BRXY01000499">
    <property type="protein sequence ID" value="GMH97656.1"/>
    <property type="molecule type" value="Genomic_DNA"/>
</dbReference>
<proteinExistence type="predicted"/>
<comment type="caution">
    <text evidence="1">The sequence shown here is derived from an EMBL/GenBank/DDBJ whole genome shotgun (WGS) entry which is preliminary data.</text>
</comment>
<sequence>MAFDPALIELKWENHSKNDEGDFDSYRTSIITYNSKEIWRHSTSSHSNIGGAWGSEHTAVLSADKKLVLLTVVAVSGDVSTGRVTTALDTKTINIEKLTLAN</sequence>
<evidence type="ECO:0000313" key="2">
    <source>
        <dbReference type="Proteomes" id="UP001165085"/>
    </source>
</evidence>
<evidence type="ECO:0000313" key="1">
    <source>
        <dbReference type="EMBL" id="GMH97656.1"/>
    </source>
</evidence>
<gene>
    <name evidence="1" type="ORF">TrST_g10692</name>
</gene>
<dbReference type="AlphaFoldDB" id="A0A9W7BWI2"/>
<name>A0A9W7BWI2_9STRA</name>
<dbReference type="OrthoDB" id="10503226at2759"/>
<dbReference type="Proteomes" id="UP001165085">
    <property type="component" value="Unassembled WGS sequence"/>
</dbReference>
<keyword evidence="2" id="KW-1185">Reference proteome</keyword>
<protein>
    <submittedName>
        <fullName evidence="1">Uncharacterized protein</fullName>
    </submittedName>
</protein>